<dbReference type="FunFam" id="3.90.226.10:FF:000009">
    <property type="entry name" value="Carnitinyl-CoA dehydratase"/>
    <property type="match status" value="1"/>
</dbReference>
<dbReference type="RefSeq" id="WP_116278303.1">
    <property type="nucleotide sequence ID" value="NZ_NFZX01000019.1"/>
</dbReference>
<dbReference type="PANTHER" id="PTHR11941:SF54">
    <property type="entry name" value="ENOYL-COA HYDRATASE, MITOCHONDRIAL"/>
    <property type="match status" value="1"/>
</dbReference>
<sequence>MNNYQYIKVWTDNEIGNIELHRPKVLNAINQSMVAEILTALCEFDYSEQVKVIVLFGAGKSFAAGADIKEMMGENAVSMELKNQFADWDRIALIKKPVIAAVHGFVLGGGFELALCADMIFAAANSKFGFPEVKLGVMPSAGGCVKLTKLIGKRKALEFLWSGNHLEAEEAKHWGMVNRIVPNELLMQETIHFAEKLKKQPALALRLIKDTVRRAENVTEYEAMQYERKNFSLLFASEDQQEGMQAFMEKRSPHFQGK</sequence>
<name>A0A3E0WRD0_9BACI</name>
<dbReference type="GO" id="GO:0016836">
    <property type="term" value="F:hydro-lyase activity"/>
    <property type="evidence" value="ECO:0007669"/>
    <property type="project" value="UniProtKB-ARBA"/>
</dbReference>
<dbReference type="InterPro" id="IPR018376">
    <property type="entry name" value="Enoyl-CoA_hyd/isom_CS"/>
</dbReference>
<dbReference type="Proteomes" id="UP000256488">
    <property type="component" value="Unassembled WGS sequence"/>
</dbReference>
<comment type="caution">
    <text evidence="4">The sequence shown here is derived from an EMBL/GenBank/DDBJ whole genome shotgun (WGS) entry which is preliminary data.</text>
</comment>
<accession>A0A3E0WRD0</accession>
<dbReference type="PANTHER" id="PTHR11941">
    <property type="entry name" value="ENOYL-COA HYDRATASE-RELATED"/>
    <property type="match status" value="1"/>
</dbReference>
<evidence type="ECO:0000256" key="1">
    <source>
        <dbReference type="ARBA" id="ARBA00005254"/>
    </source>
</evidence>
<evidence type="ECO:0000256" key="3">
    <source>
        <dbReference type="RuleBase" id="RU003707"/>
    </source>
</evidence>
<dbReference type="Pfam" id="PF00378">
    <property type="entry name" value="ECH_1"/>
    <property type="match status" value="1"/>
</dbReference>
<dbReference type="FunFam" id="1.10.12.10:FF:000001">
    <property type="entry name" value="Probable enoyl-CoA hydratase, mitochondrial"/>
    <property type="match status" value="1"/>
</dbReference>
<gene>
    <name evidence="4" type="ORF">CAI16_10225</name>
</gene>
<proteinExistence type="inferred from homology"/>
<dbReference type="InterPro" id="IPR014748">
    <property type="entry name" value="Enoyl-CoA_hydra_C"/>
</dbReference>
<dbReference type="InterPro" id="IPR001753">
    <property type="entry name" value="Enoyl-CoA_hydra/iso"/>
</dbReference>
<dbReference type="CDD" id="cd06558">
    <property type="entry name" value="crotonase-like"/>
    <property type="match status" value="1"/>
</dbReference>
<dbReference type="Gene3D" id="1.10.12.10">
    <property type="entry name" value="Lyase 2-enoyl-coa Hydratase, Chain A, domain 2"/>
    <property type="match status" value="1"/>
</dbReference>
<dbReference type="GO" id="GO:0006635">
    <property type="term" value="P:fatty acid beta-oxidation"/>
    <property type="evidence" value="ECO:0007669"/>
    <property type="project" value="TreeGrafter"/>
</dbReference>
<dbReference type="PROSITE" id="PS00166">
    <property type="entry name" value="ENOYL_COA_HYDRATASE"/>
    <property type="match status" value="1"/>
</dbReference>
<evidence type="ECO:0000313" key="4">
    <source>
        <dbReference type="EMBL" id="RFA34753.1"/>
    </source>
</evidence>
<protein>
    <submittedName>
        <fullName evidence="4">Enoyl-CoA hydratase</fullName>
    </submittedName>
</protein>
<reference evidence="4 5" key="1">
    <citation type="submission" date="2017-05" db="EMBL/GenBank/DDBJ databases">
        <title>Virgibacillus sp. AK90 isolated from a saltern of Kakinada, India.</title>
        <authorList>
            <person name="Gupta V."/>
            <person name="Sidhu C."/>
            <person name="Korpole S."/>
            <person name="Pinnaka A.K."/>
        </authorList>
    </citation>
    <scope>NUCLEOTIDE SEQUENCE [LARGE SCALE GENOMIC DNA]</scope>
    <source>
        <strain evidence="4 5">AK90</strain>
    </source>
</reference>
<dbReference type="EMBL" id="NFZX01000019">
    <property type="protein sequence ID" value="RFA34753.1"/>
    <property type="molecule type" value="Genomic_DNA"/>
</dbReference>
<dbReference type="InterPro" id="IPR029045">
    <property type="entry name" value="ClpP/crotonase-like_dom_sf"/>
</dbReference>
<dbReference type="AlphaFoldDB" id="A0A3E0WRD0"/>
<comment type="similarity">
    <text evidence="1 3">Belongs to the enoyl-CoA hydratase/isomerase family.</text>
</comment>
<organism evidence="4 5">
    <name type="scientific">Virgibacillus dokdonensis</name>
    <dbReference type="NCBI Taxonomy" id="302167"/>
    <lineage>
        <taxon>Bacteria</taxon>
        <taxon>Bacillati</taxon>
        <taxon>Bacillota</taxon>
        <taxon>Bacilli</taxon>
        <taxon>Bacillales</taxon>
        <taxon>Bacillaceae</taxon>
        <taxon>Virgibacillus</taxon>
    </lineage>
</organism>
<evidence type="ECO:0000256" key="2">
    <source>
        <dbReference type="ARBA" id="ARBA00023239"/>
    </source>
</evidence>
<keyword evidence="2" id="KW-0456">Lyase</keyword>
<dbReference type="SUPFAM" id="SSF52096">
    <property type="entry name" value="ClpP/crotonase"/>
    <property type="match status" value="1"/>
</dbReference>
<dbReference type="Gene3D" id="3.90.226.10">
    <property type="entry name" value="2-enoyl-CoA Hydratase, Chain A, domain 1"/>
    <property type="match status" value="1"/>
</dbReference>
<evidence type="ECO:0000313" key="5">
    <source>
        <dbReference type="Proteomes" id="UP000256488"/>
    </source>
</evidence>